<dbReference type="SMART" id="SM00369">
    <property type="entry name" value="LRR_TYP"/>
    <property type="match status" value="6"/>
</dbReference>
<feature type="compositionally biased region" description="Pro residues" evidence="3">
    <location>
        <begin position="177"/>
        <end position="197"/>
    </location>
</feature>
<feature type="compositionally biased region" description="Low complexity" evidence="3">
    <location>
        <begin position="199"/>
        <end position="210"/>
    </location>
</feature>
<feature type="compositionally biased region" description="Polar residues" evidence="3">
    <location>
        <begin position="573"/>
        <end position="582"/>
    </location>
</feature>
<protein>
    <recommendedName>
        <fullName evidence="6">Leucine repeat containing protein</fullName>
    </recommendedName>
</protein>
<evidence type="ECO:0008006" key="6">
    <source>
        <dbReference type="Google" id="ProtNLM"/>
    </source>
</evidence>
<evidence type="ECO:0000313" key="4">
    <source>
        <dbReference type="EMBL" id="WWC86221.1"/>
    </source>
</evidence>
<dbReference type="InterPro" id="IPR003591">
    <property type="entry name" value="Leu-rich_rpt_typical-subtyp"/>
</dbReference>
<feature type="compositionally biased region" description="Polar residues" evidence="3">
    <location>
        <begin position="966"/>
        <end position="976"/>
    </location>
</feature>
<sequence>MSFPTAGWHTDELAEEWPESSPSPPVLPVDLPPIPKATINMDSVRAKRGSLRMLGQASSRPLPPSRSASSGSFNSQQQPGRIVSGHVDNGLGHLPIPRSRSVSQNNESGLLSPPSSRSSSDTGSNKDRIDDLAAAGTCVVKEGVEDNRGQHLARNPLGPKGGKDIFGALPLERMFDPPSPPTTTAPHTQQPPSPEPEPIAESSAAISTPTPAGPTHVRRTSHAYAPANPSRLSKSVTPSSNDSFTTTSSASGSLGRSYIIEQEVVEEEADSLIQNSTLVRDDDDETSALPVDGDFYTAPQGQDNGTTRTRLGEITLKSGEVETDLSPFNRRGSGDYPFTFNAPRHPPDSQSPEKNDSERSIFDPESHANGEGPSHSTLNMKTKSRPTIEQLQQPPSRGVPQQSSNPGLRLFRSTYDTYTREHLSALVDSIAIEPSPSPPSAPTSRIQRQWSPAADDSASPSASGSGTRSTPSGSSLSSDARSSKRLRLSPPSPPKRHGGLKDWGAQGRAMMDRIRDRDTADETTTSASKSQTTASEAHDSEMEGPTIDYAALPPTPPLDQFIPRQTSEKPTHRSNPSTTSSGYLRAAEDIMARIKSRKVSESASGVESSPVAIGGRRILSESDENRMWEEEAEDYAKSRTKSKSKTGPSPRRMLRRLSASEEIKRVAAEDSGSGDEQPLRDSLPKRRQQLEERRPTSRASTSSSSGAPVQQPPAPFNADDLNRFMSSSTQATSTTISTSFVKHRGPKAAAGPGHGMRMIRPDDVQGVVPDRIGKMRFDRAGMRWVREELAPLDEAGESRLAGSEESVDVFAGMESLPDDGQRSTQNQNRNTLRQAEISIFSISSSSITTSDDDDILIREAERTQILDEEESESGSESDLDEPTEMPEIRPSAPSPTSPSSEPQSPHRPEIHHAASAPAIMTPTPSAHAPKPIRSALRNALTPAGVFKKRAGWSDEVTPAGTRGATPGSSGKRSVSFSDGKKTGKIIGLEVEIKSTTARWTTSDETDLFNEDSSSQNNGNNVNGENSKSFLPSVRTNRIQGLLEDMEEMSLDNETPSKPSTRVIERPASNSASNNSLASVHSSDSESTVPIRSFRGRSFRAHTPRNPGDATFLTECSFGVAHDKLVELITDVHPFEAHWEDLKSINLKGKGADSVARLKEFLPAIDEANLDDNTISYLSGIPSTVRNLHVAGNKLTSLTSVNHLRNLQYLDISRNQLDSVAQLECLKHLRELKVDNNSITDLSGIMDMDCLIKLSCANNQVDSLDLSMAKWGKMETLNVSNNKIKSVRDLHRLTSIISLNLDGNKLEHLAPLKAMTSVRVIRFSENNIDHFDLSLFPKARTLYADGNKLTHLSRSSSSSNNGRLENLSLRNQRATTSLKLTFKDLENIKRLYLSGNTLRSDFFPSSPLYSLSYLEIAACGLTEWPQNFSSNHLPNLKVLNLNYNYLPNLAGIKGLKGLRKITLVGGRLGSEDSGSHGKNILEGLKGLENLEEVDFRMNPSTLSYYFPLLLPSSSSSSSTTTTQLALDPSSSTFATKLGAPPSTWQSYDSRFRKNLPDEWYSKRLIYRGLLMTTCSNLNKLDGIIIEQGEKTKAKQLLKAALMKQ</sequence>
<dbReference type="GO" id="GO:0061499">
    <property type="term" value="C:outer plaque of mitotic spindle pole body"/>
    <property type="evidence" value="ECO:0007669"/>
    <property type="project" value="TreeGrafter"/>
</dbReference>
<organism evidence="4 5">
    <name type="scientific">Kwoniella dendrophila CBS 6074</name>
    <dbReference type="NCBI Taxonomy" id="1295534"/>
    <lineage>
        <taxon>Eukaryota</taxon>
        <taxon>Fungi</taxon>
        <taxon>Dikarya</taxon>
        <taxon>Basidiomycota</taxon>
        <taxon>Agaricomycotina</taxon>
        <taxon>Tremellomycetes</taxon>
        <taxon>Tremellales</taxon>
        <taxon>Cryptococcaceae</taxon>
        <taxon>Kwoniella</taxon>
    </lineage>
</organism>
<feature type="compositionally biased region" description="Polar residues" evidence="3">
    <location>
        <begin position="299"/>
        <end position="309"/>
    </location>
</feature>
<dbReference type="InterPro" id="IPR052574">
    <property type="entry name" value="CDIRP"/>
</dbReference>
<feature type="region of interest" description="Disordered" evidence="3">
    <location>
        <begin position="999"/>
        <end position="1090"/>
    </location>
</feature>
<feature type="compositionally biased region" description="Pro residues" evidence="3">
    <location>
        <begin position="21"/>
        <end position="35"/>
    </location>
</feature>
<feature type="compositionally biased region" description="Acidic residues" evidence="3">
    <location>
        <begin position="866"/>
        <end position="884"/>
    </location>
</feature>
<dbReference type="EMBL" id="CP144098">
    <property type="protein sequence ID" value="WWC86221.1"/>
    <property type="molecule type" value="Genomic_DNA"/>
</dbReference>
<evidence type="ECO:0000313" key="5">
    <source>
        <dbReference type="Proteomes" id="UP001355207"/>
    </source>
</evidence>
<name>A0AAX4JLB6_9TREE</name>
<evidence type="ECO:0000256" key="1">
    <source>
        <dbReference type="ARBA" id="ARBA00022614"/>
    </source>
</evidence>
<dbReference type="SUPFAM" id="SSF52058">
    <property type="entry name" value="L domain-like"/>
    <property type="match status" value="1"/>
</dbReference>
<feature type="region of interest" description="Disordered" evidence="3">
    <location>
        <begin position="862"/>
        <end position="909"/>
    </location>
</feature>
<dbReference type="PROSITE" id="PS51450">
    <property type="entry name" value="LRR"/>
    <property type="match status" value="4"/>
</dbReference>
<dbReference type="PANTHER" id="PTHR47566:SF1">
    <property type="entry name" value="PROTEIN NUD1"/>
    <property type="match status" value="1"/>
</dbReference>
<dbReference type="InterPro" id="IPR032675">
    <property type="entry name" value="LRR_dom_sf"/>
</dbReference>
<feature type="region of interest" description="Disordered" evidence="3">
    <location>
        <begin position="429"/>
        <end position="761"/>
    </location>
</feature>
<evidence type="ECO:0000256" key="2">
    <source>
        <dbReference type="ARBA" id="ARBA00022737"/>
    </source>
</evidence>
<dbReference type="Pfam" id="PF13855">
    <property type="entry name" value="LRR_8"/>
    <property type="match status" value="1"/>
</dbReference>
<feature type="compositionally biased region" description="Basic and acidic residues" evidence="3">
    <location>
        <begin position="658"/>
        <end position="668"/>
    </location>
</feature>
<gene>
    <name evidence="4" type="ORF">L201_001094</name>
</gene>
<feature type="compositionally biased region" description="Basic and acidic residues" evidence="3">
    <location>
        <begin position="618"/>
        <end position="637"/>
    </location>
</feature>
<evidence type="ECO:0000256" key="3">
    <source>
        <dbReference type="SAM" id="MobiDB-lite"/>
    </source>
</evidence>
<feature type="compositionally biased region" description="Basic and acidic residues" evidence="3">
    <location>
        <begin position="510"/>
        <end position="520"/>
    </location>
</feature>
<feature type="region of interest" description="Disordered" evidence="3">
    <location>
        <begin position="142"/>
        <end position="255"/>
    </location>
</feature>
<proteinExistence type="predicted"/>
<keyword evidence="2" id="KW-0677">Repeat</keyword>
<feature type="compositionally biased region" description="Low complexity" evidence="3">
    <location>
        <begin position="697"/>
        <end position="708"/>
    </location>
</feature>
<feature type="region of interest" description="Disordered" evidence="3">
    <location>
        <begin position="951"/>
        <end position="978"/>
    </location>
</feature>
<feature type="region of interest" description="Disordered" evidence="3">
    <location>
        <begin position="1"/>
        <end position="130"/>
    </location>
</feature>
<accession>A0AAX4JLB6</accession>
<feature type="compositionally biased region" description="Basic and acidic residues" evidence="3">
    <location>
        <begin position="345"/>
        <end position="368"/>
    </location>
</feature>
<feature type="compositionally biased region" description="Polar residues" evidence="3">
    <location>
        <begin position="230"/>
        <end position="254"/>
    </location>
</feature>
<dbReference type="InterPro" id="IPR001611">
    <property type="entry name" value="Leu-rich_rpt"/>
</dbReference>
<feature type="compositionally biased region" description="Low complexity" evidence="3">
    <location>
        <begin position="726"/>
        <end position="739"/>
    </location>
</feature>
<feature type="compositionally biased region" description="Low complexity" evidence="3">
    <location>
        <begin position="56"/>
        <end position="78"/>
    </location>
</feature>
<feature type="compositionally biased region" description="Low complexity" evidence="3">
    <location>
        <begin position="1067"/>
        <end position="1081"/>
    </location>
</feature>
<dbReference type="Gene3D" id="3.80.10.10">
    <property type="entry name" value="Ribonuclease Inhibitor"/>
    <property type="match status" value="2"/>
</dbReference>
<feature type="compositionally biased region" description="Low complexity" evidence="3">
    <location>
        <begin position="523"/>
        <end position="535"/>
    </location>
</feature>
<feature type="compositionally biased region" description="Low complexity" evidence="3">
    <location>
        <begin position="1012"/>
        <end position="1028"/>
    </location>
</feature>
<keyword evidence="5" id="KW-1185">Reference proteome</keyword>
<reference evidence="4 5" key="1">
    <citation type="submission" date="2024-01" db="EMBL/GenBank/DDBJ databases">
        <title>Comparative genomics of Cryptococcus and Kwoniella reveals pathogenesis evolution and contrasting modes of karyotype evolution via chromosome fusion or intercentromeric recombination.</title>
        <authorList>
            <person name="Coelho M.A."/>
            <person name="David-Palma M."/>
            <person name="Shea T."/>
            <person name="Bowers K."/>
            <person name="McGinley-Smith S."/>
            <person name="Mohammad A.W."/>
            <person name="Gnirke A."/>
            <person name="Yurkov A.M."/>
            <person name="Nowrousian M."/>
            <person name="Sun S."/>
            <person name="Cuomo C.A."/>
            <person name="Heitman J."/>
        </authorList>
    </citation>
    <scope>NUCLEOTIDE SEQUENCE [LARGE SCALE GENOMIC DNA]</scope>
    <source>
        <strain evidence="4 5">CBS 6074</strain>
    </source>
</reference>
<dbReference type="GO" id="GO:0035591">
    <property type="term" value="F:signaling adaptor activity"/>
    <property type="evidence" value="ECO:0007669"/>
    <property type="project" value="TreeGrafter"/>
</dbReference>
<dbReference type="GeneID" id="91091766"/>
<feature type="compositionally biased region" description="Basic and acidic residues" evidence="3">
    <location>
        <begin position="677"/>
        <end position="695"/>
    </location>
</feature>
<dbReference type="GO" id="GO:0031028">
    <property type="term" value="P:septation initiation signaling"/>
    <property type="evidence" value="ECO:0007669"/>
    <property type="project" value="TreeGrafter"/>
</dbReference>
<feature type="compositionally biased region" description="Low complexity" evidence="3">
    <location>
        <begin position="451"/>
        <end position="480"/>
    </location>
</feature>
<dbReference type="GO" id="GO:1902412">
    <property type="term" value="P:regulation of mitotic cytokinesis"/>
    <property type="evidence" value="ECO:0007669"/>
    <property type="project" value="TreeGrafter"/>
</dbReference>
<keyword evidence="1" id="KW-0433">Leucine-rich repeat</keyword>
<feature type="compositionally biased region" description="Low complexity" evidence="3">
    <location>
        <begin position="108"/>
        <end position="123"/>
    </location>
</feature>
<dbReference type="RefSeq" id="XP_066072984.1">
    <property type="nucleotide sequence ID" value="XM_066216887.1"/>
</dbReference>
<feature type="region of interest" description="Disordered" evidence="3">
    <location>
        <begin position="267"/>
        <end position="413"/>
    </location>
</feature>
<dbReference type="Proteomes" id="UP001355207">
    <property type="component" value="Chromosome 1"/>
</dbReference>
<dbReference type="SMART" id="SM00364">
    <property type="entry name" value="LRR_BAC"/>
    <property type="match status" value="7"/>
</dbReference>
<feature type="compositionally biased region" description="Polar residues" evidence="3">
    <location>
        <begin position="374"/>
        <end position="406"/>
    </location>
</feature>
<dbReference type="PANTHER" id="PTHR47566">
    <property type="match status" value="1"/>
</dbReference>